<dbReference type="Proteomes" id="UP000254620">
    <property type="component" value="Unassembled WGS sequence"/>
</dbReference>
<name>A0A380X3W5_AVIPA</name>
<organism evidence="1 2">
    <name type="scientific">Avibacterium paragallinarum</name>
    <name type="common">Haemophilus gallinarum</name>
    <dbReference type="NCBI Taxonomy" id="728"/>
    <lineage>
        <taxon>Bacteria</taxon>
        <taxon>Pseudomonadati</taxon>
        <taxon>Pseudomonadota</taxon>
        <taxon>Gammaproteobacteria</taxon>
        <taxon>Pasteurellales</taxon>
        <taxon>Pasteurellaceae</taxon>
        <taxon>Avibacterium</taxon>
    </lineage>
</organism>
<gene>
    <name evidence="1" type="ORF">NCTC10926_00001</name>
</gene>
<dbReference type="EMBL" id="UFSW01000001">
    <property type="protein sequence ID" value="SUU96658.1"/>
    <property type="molecule type" value="Genomic_DNA"/>
</dbReference>
<sequence length="55" mass="5952">MLRQYQQGLALMVNPSTVLGSPIAMECVSTLWIGGQRGFLPSASKWQLTRSATGL</sequence>
<dbReference type="AlphaFoldDB" id="A0A380X3W5"/>
<reference evidence="1 2" key="1">
    <citation type="submission" date="2018-06" db="EMBL/GenBank/DDBJ databases">
        <authorList>
            <consortium name="Pathogen Informatics"/>
            <person name="Doyle S."/>
        </authorList>
    </citation>
    <scope>NUCLEOTIDE SEQUENCE [LARGE SCALE GENOMIC DNA]</scope>
    <source>
        <strain evidence="1 2">NCTC10926</strain>
    </source>
</reference>
<evidence type="ECO:0000313" key="1">
    <source>
        <dbReference type="EMBL" id="SUU96658.1"/>
    </source>
</evidence>
<evidence type="ECO:0000313" key="2">
    <source>
        <dbReference type="Proteomes" id="UP000254620"/>
    </source>
</evidence>
<accession>A0A380X3W5</accession>
<protein>
    <submittedName>
        <fullName evidence="1">Uncharacterized protein</fullName>
    </submittedName>
</protein>
<proteinExistence type="predicted"/>